<sequence>MVDIDIDTKNESPRKEKKMFIGVVWNCAAELKLLLTALLFLTSLLTIFQFLPSQLSFSSFCISPEKMGPTNTLISRNALAGIIPPENGKTGTSPLDLTENPPNITDISADPSPPETRLPTGVIKRRFNTYGAAAYNFILMSAYRGGLNTFAINGLSSKPLHVFGKPSYTCEWVPHGNSGEPIKVAGEKILPDWGYGRVYTVVIINCTFPTPVYKTGGKLLLHAAANGGGDTELNVTDTFVVLTEAPNSLNPRIFTDPPKYDYLYCGSSLYGNLSPQRVREWLAYHIRMFGEKSHFVIHDAGGVHPEVMEVLRPWIEKGYVTLQDIRDEERFDGYYHNQFLVVNDCLHRYKFMTKWMFFFDVDEFIFVPKKSTLKSVMDSFSEFSQFTIEQMPMSNKLCLTEDRGKSYKKWGFEKLVYKDSKKGIRRDRKYVVRPRDVFATGVHMSQNMVGKTTHKTEGKIMYYHYHGTISERREPCRQLINVTQLNFERTPYVLDTTMRDAAGAVKRFELKMIGSTLQRTRQ</sequence>
<evidence type="ECO:0000256" key="6">
    <source>
        <dbReference type="ARBA" id="ARBA00022989"/>
    </source>
</evidence>
<feature type="transmembrane region" description="Helical" evidence="8">
    <location>
        <begin position="20"/>
        <end position="51"/>
    </location>
</feature>
<evidence type="ECO:0000256" key="2">
    <source>
        <dbReference type="ARBA" id="ARBA00007647"/>
    </source>
</evidence>
<gene>
    <name evidence="9" type="ORF">DCAR_0103966</name>
</gene>
<evidence type="ECO:0000256" key="4">
    <source>
        <dbReference type="ARBA" id="ARBA00022679"/>
    </source>
</evidence>
<keyword evidence="4 8" id="KW-0808">Transferase</keyword>
<dbReference type="Pfam" id="PF01697">
    <property type="entry name" value="Glyco_transf_92"/>
    <property type="match status" value="1"/>
</dbReference>
<organism evidence="9 10">
    <name type="scientific">Daucus carota subsp. sativus</name>
    <name type="common">Carrot</name>
    <dbReference type="NCBI Taxonomy" id="79200"/>
    <lineage>
        <taxon>Eukaryota</taxon>
        <taxon>Viridiplantae</taxon>
        <taxon>Streptophyta</taxon>
        <taxon>Embryophyta</taxon>
        <taxon>Tracheophyta</taxon>
        <taxon>Spermatophyta</taxon>
        <taxon>Magnoliopsida</taxon>
        <taxon>eudicotyledons</taxon>
        <taxon>Gunneridae</taxon>
        <taxon>Pentapetalae</taxon>
        <taxon>asterids</taxon>
        <taxon>campanulids</taxon>
        <taxon>Apiales</taxon>
        <taxon>Apiaceae</taxon>
        <taxon>Apioideae</taxon>
        <taxon>Scandiceae</taxon>
        <taxon>Daucinae</taxon>
        <taxon>Daucus</taxon>
        <taxon>Daucus sect. Daucus</taxon>
    </lineage>
</organism>
<accession>A0AAF1ALQ9</accession>
<keyword evidence="5 8" id="KW-0812">Transmembrane</keyword>
<keyword evidence="6 8" id="KW-1133">Transmembrane helix</keyword>
<evidence type="ECO:0000256" key="3">
    <source>
        <dbReference type="ARBA" id="ARBA00022676"/>
    </source>
</evidence>
<dbReference type="EC" id="2.4.1.-" evidence="8"/>
<dbReference type="EMBL" id="CP093343">
    <property type="protein sequence ID" value="WOG84781.1"/>
    <property type="molecule type" value="Genomic_DNA"/>
</dbReference>
<reference evidence="9" key="1">
    <citation type="journal article" date="2016" name="Nat. Genet.">
        <title>A high-quality carrot genome assembly provides new insights into carotenoid accumulation and asterid genome evolution.</title>
        <authorList>
            <person name="Iorizzo M."/>
            <person name="Ellison S."/>
            <person name="Senalik D."/>
            <person name="Zeng P."/>
            <person name="Satapoomin P."/>
            <person name="Huang J."/>
            <person name="Bowman M."/>
            <person name="Iovene M."/>
            <person name="Sanseverino W."/>
            <person name="Cavagnaro P."/>
            <person name="Yildiz M."/>
            <person name="Macko-Podgorni A."/>
            <person name="Moranska E."/>
            <person name="Grzebelus E."/>
            <person name="Grzebelus D."/>
            <person name="Ashrafi H."/>
            <person name="Zheng Z."/>
            <person name="Cheng S."/>
            <person name="Spooner D."/>
            <person name="Van Deynze A."/>
            <person name="Simon P."/>
        </authorList>
    </citation>
    <scope>NUCLEOTIDE SEQUENCE</scope>
    <source>
        <tissue evidence="9">Leaf</tissue>
    </source>
</reference>
<evidence type="ECO:0000313" key="10">
    <source>
        <dbReference type="Proteomes" id="UP000077755"/>
    </source>
</evidence>
<dbReference type="AlphaFoldDB" id="A0AAF1ALQ9"/>
<evidence type="ECO:0000313" key="9">
    <source>
        <dbReference type="EMBL" id="WOG84781.1"/>
    </source>
</evidence>
<dbReference type="GO" id="GO:0016757">
    <property type="term" value="F:glycosyltransferase activity"/>
    <property type="evidence" value="ECO:0007669"/>
    <property type="project" value="UniProtKB-UniRule"/>
</dbReference>
<dbReference type="PANTHER" id="PTHR21461:SF12">
    <property type="entry name" value="GALACTAN BETA-1,4-GALACTOSYLTRANSFERASE GALS2"/>
    <property type="match status" value="1"/>
</dbReference>
<evidence type="ECO:0000256" key="1">
    <source>
        <dbReference type="ARBA" id="ARBA00004167"/>
    </source>
</evidence>
<evidence type="ECO:0000256" key="5">
    <source>
        <dbReference type="ARBA" id="ARBA00022692"/>
    </source>
</evidence>
<dbReference type="PANTHER" id="PTHR21461">
    <property type="entry name" value="GLYCOSYLTRANSFERASE FAMILY 92 PROTEIN"/>
    <property type="match status" value="1"/>
</dbReference>
<proteinExistence type="inferred from homology"/>
<dbReference type="InterPro" id="IPR008166">
    <property type="entry name" value="Glyco_transf_92"/>
</dbReference>
<reference evidence="9" key="2">
    <citation type="submission" date="2022-03" db="EMBL/GenBank/DDBJ databases">
        <title>Draft title - Genomic analysis of global carrot germplasm unveils the trajectory of domestication and the origin of high carotenoid orange carrot.</title>
        <authorList>
            <person name="Iorizzo M."/>
            <person name="Ellison S."/>
            <person name="Senalik D."/>
            <person name="Macko-Podgorni A."/>
            <person name="Grzebelus D."/>
            <person name="Bostan H."/>
            <person name="Rolling W."/>
            <person name="Curaba J."/>
            <person name="Simon P."/>
        </authorList>
    </citation>
    <scope>NUCLEOTIDE SEQUENCE</scope>
    <source>
        <tissue evidence="9">Leaf</tissue>
    </source>
</reference>
<protein>
    <recommendedName>
        <fullName evidence="8">Glycosyltransferase family 92 protein</fullName>
        <ecNumber evidence="8">2.4.1.-</ecNumber>
    </recommendedName>
</protein>
<evidence type="ECO:0000256" key="7">
    <source>
        <dbReference type="ARBA" id="ARBA00023136"/>
    </source>
</evidence>
<dbReference type="Proteomes" id="UP000077755">
    <property type="component" value="Chromosome 1"/>
</dbReference>
<dbReference type="KEGG" id="dcr:108204851"/>
<comment type="similarity">
    <text evidence="2 8">Belongs to the glycosyltransferase 92 family.</text>
</comment>
<dbReference type="GO" id="GO:0005737">
    <property type="term" value="C:cytoplasm"/>
    <property type="evidence" value="ECO:0007669"/>
    <property type="project" value="TreeGrafter"/>
</dbReference>
<keyword evidence="7 8" id="KW-0472">Membrane</keyword>
<evidence type="ECO:0000256" key="8">
    <source>
        <dbReference type="RuleBase" id="RU366017"/>
    </source>
</evidence>
<keyword evidence="10" id="KW-1185">Reference proteome</keyword>
<keyword evidence="3 8" id="KW-0328">Glycosyltransferase</keyword>
<dbReference type="GO" id="GO:0016020">
    <property type="term" value="C:membrane"/>
    <property type="evidence" value="ECO:0007669"/>
    <property type="project" value="UniProtKB-SubCell"/>
</dbReference>
<name>A0AAF1ALQ9_DAUCS</name>
<comment type="subcellular location">
    <subcellularLocation>
        <location evidence="1">Membrane</location>
        <topology evidence="1">Single-pass membrane protein</topology>
    </subcellularLocation>
</comment>